<keyword evidence="17 20" id="KW-0407">Ion channel</keyword>
<keyword evidence="2 20" id="KW-0813">Transport</keyword>
<keyword evidence="3" id="KW-1003">Cell membrane</keyword>
<dbReference type="AlphaFoldDB" id="A0A891XIC9"/>
<feature type="region of interest" description="Disordered" evidence="21">
    <location>
        <begin position="357"/>
        <end position="388"/>
    </location>
</feature>
<dbReference type="NCBIfam" id="TIGR00860">
    <property type="entry name" value="LIC"/>
    <property type="match status" value="1"/>
</dbReference>
<dbReference type="SUPFAM" id="SSF90112">
    <property type="entry name" value="Neurotransmitter-gated ion-channel transmembrane pore"/>
    <property type="match status" value="1"/>
</dbReference>
<dbReference type="InterPro" id="IPR038050">
    <property type="entry name" value="Neuro_actylchol_rec"/>
</dbReference>
<feature type="domain" description="Neurotransmitter-gated ion-channel ligand-binding" evidence="22">
    <location>
        <begin position="42"/>
        <end position="255"/>
    </location>
</feature>
<dbReference type="InterPro" id="IPR036719">
    <property type="entry name" value="Neuro-gated_channel_TM_sf"/>
</dbReference>
<evidence type="ECO:0000256" key="2">
    <source>
        <dbReference type="ARBA" id="ARBA00022448"/>
    </source>
</evidence>
<evidence type="ECO:0000256" key="21">
    <source>
        <dbReference type="SAM" id="MobiDB-lite"/>
    </source>
</evidence>
<accession>A0A891XIC9</accession>
<dbReference type="InterPro" id="IPR006028">
    <property type="entry name" value="GABAA/Glycine_rcpt"/>
</dbReference>
<dbReference type="EMBL" id="MT879303">
    <property type="protein sequence ID" value="QRN45431.1"/>
    <property type="molecule type" value="mRNA"/>
</dbReference>
<feature type="signal peptide" evidence="20">
    <location>
        <begin position="1"/>
        <end position="28"/>
    </location>
</feature>
<evidence type="ECO:0000256" key="14">
    <source>
        <dbReference type="ARBA" id="ARBA00023214"/>
    </source>
</evidence>
<feature type="compositionally biased region" description="Polar residues" evidence="21">
    <location>
        <begin position="448"/>
        <end position="460"/>
    </location>
</feature>
<dbReference type="InterPro" id="IPR036734">
    <property type="entry name" value="Neur_chan_lig-bd_sf"/>
</dbReference>
<evidence type="ECO:0000256" key="6">
    <source>
        <dbReference type="ARBA" id="ARBA00022989"/>
    </source>
</evidence>
<dbReference type="PRINTS" id="PR00252">
    <property type="entry name" value="NRIONCHANNEL"/>
</dbReference>
<evidence type="ECO:0000313" key="24">
    <source>
        <dbReference type="EMBL" id="QRN45431.1"/>
    </source>
</evidence>
<evidence type="ECO:0000256" key="3">
    <source>
        <dbReference type="ARBA" id="ARBA00022475"/>
    </source>
</evidence>
<dbReference type="InterPro" id="IPR006201">
    <property type="entry name" value="Neur_channel"/>
</dbReference>
<evidence type="ECO:0000256" key="12">
    <source>
        <dbReference type="ARBA" id="ARBA00023173"/>
    </source>
</evidence>
<evidence type="ECO:0000256" key="19">
    <source>
        <dbReference type="ARBA" id="ARBA00071250"/>
    </source>
</evidence>
<dbReference type="PANTHER" id="PTHR18945">
    <property type="entry name" value="NEUROTRANSMITTER GATED ION CHANNEL"/>
    <property type="match status" value="1"/>
</dbReference>
<dbReference type="GO" id="GO:0045211">
    <property type="term" value="C:postsynaptic membrane"/>
    <property type="evidence" value="ECO:0007669"/>
    <property type="project" value="UniProtKB-SubCell"/>
</dbReference>
<evidence type="ECO:0000256" key="13">
    <source>
        <dbReference type="ARBA" id="ARBA00023180"/>
    </source>
</evidence>
<sequence length="610" mass="69078">MLTGPGAGNTSLVLLAALLLVLARWSVAVNRDFRVVSANVSSMLDALLDNSRYDKRVRPQFGGHPVKITANMLVKTMGSVSDTDESYTMDIYFRQMWRDPRLKFSLPGWDTLSLPWLFMGFIWKPDTYFMNGKKSHLHRITVPNTFFRLSKDGLITYSMRLTVQASCPMHLRKFPFDSQKCPLLISSYGYKNSDLRYNWTSSHSDENVVIEPTLEIAQYDLESMQTMDHSVVMRGELGRDEHSMLKVEFHFKRHTGFFMLQVYVPCGLIVCCSWVSFWIDPDAVPARVSLGVTTALSLTTMGFGSKAQMPKVSYPTALDWFVILCFSFVFAAMIEYAIINFLDKITKDLKRFLLQGRKKDSPPQGGAAGASLDVPKDRQRSASMVELPEARGVQASTPLLSPARAAALRRRASQALAPVVDALRRVSSAVSLRPERRDEQRRPGTGNFPATRTSSWQSTAPGMEMAHGGREGSAEHVYAELDELARKSILDLDDEEYDYRVHIDDEDEDRTSHVADVLTSLSTSTRRFISSRLNAWHSFRFLSHKEEEEVQPEANSSDPPDKFSSIDIRSRKVFPICFLTLLAIYWIAYTFYITDELPAKQLKTLRYKAG</sequence>
<evidence type="ECO:0000256" key="11">
    <source>
        <dbReference type="ARBA" id="ARBA00023170"/>
    </source>
</evidence>
<keyword evidence="15" id="KW-0628">Postsynaptic cell membrane</keyword>
<keyword evidence="5 20" id="KW-0732">Signal</keyword>
<keyword evidence="9 20" id="KW-0472">Membrane</keyword>
<dbReference type="Pfam" id="PF02931">
    <property type="entry name" value="Neur_chan_LBD"/>
    <property type="match status" value="1"/>
</dbReference>
<dbReference type="GO" id="GO:0005254">
    <property type="term" value="F:chloride channel activity"/>
    <property type="evidence" value="ECO:0007669"/>
    <property type="project" value="UniProtKB-KW"/>
</dbReference>
<feature type="transmembrane region" description="Helical" evidence="20">
    <location>
        <begin position="573"/>
        <end position="593"/>
    </location>
</feature>
<feature type="transmembrane region" description="Helical" evidence="20">
    <location>
        <begin position="256"/>
        <end position="279"/>
    </location>
</feature>
<keyword evidence="7" id="KW-0770">Synapse</keyword>
<keyword evidence="11 24" id="KW-0675">Receptor</keyword>
<dbReference type="Gene3D" id="2.70.170.10">
    <property type="entry name" value="Neurotransmitter-gated ion-channel ligand-binding domain"/>
    <property type="match status" value="1"/>
</dbReference>
<evidence type="ECO:0000256" key="15">
    <source>
        <dbReference type="ARBA" id="ARBA00023257"/>
    </source>
</evidence>
<reference evidence="24" key="1">
    <citation type="journal article" date="2021" name="J. Neurosci.">
        <title>Neuromodulation Can Be Simple: Myoinhibitory Peptide, Contained in Dedicated Regulatory Pathways, Is the Only Neurally-Mediated Peptide Modulator of Stick Insect Leg Muscle.</title>
        <authorList>
            <person name="Liessem S."/>
            <person name="Kowatschew D."/>
            <person name="Dippel S."/>
            <person name="Blanke A."/>
            <person name="Korsching S."/>
            <person name="Guschlbauer C."/>
            <person name="Hooper S.L."/>
            <person name="Predel R."/>
            <person name="Buschges A."/>
        </authorList>
    </citation>
    <scope>NUCLEOTIDE SEQUENCE</scope>
</reference>
<evidence type="ECO:0000259" key="22">
    <source>
        <dbReference type="Pfam" id="PF02931"/>
    </source>
</evidence>
<dbReference type="InterPro" id="IPR018000">
    <property type="entry name" value="Neurotransmitter_ion_chnl_CS"/>
</dbReference>
<evidence type="ECO:0000256" key="5">
    <source>
        <dbReference type="ARBA" id="ARBA00022729"/>
    </source>
</evidence>
<keyword evidence="8 20" id="KW-0406">Ion transport</keyword>
<keyword evidence="10" id="KW-1015">Disulfide bond</keyword>
<feature type="chain" id="PRO_5033111431" description="Gamma-aminobutyric acid receptor subunit beta" evidence="20">
    <location>
        <begin position="29"/>
        <end position="610"/>
    </location>
</feature>
<evidence type="ECO:0000256" key="7">
    <source>
        <dbReference type="ARBA" id="ARBA00023018"/>
    </source>
</evidence>
<feature type="compositionally biased region" description="Basic and acidic residues" evidence="21">
    <location>
        <begin position="433"/>
        <end position="442"/>
    </location>
</feature>
<dbReference type="InterPro" id="IPR006029">
    <property type="entry name" value="Neurotrans-gated_channel_TM"/>
</dbReference>
<dbReference type="GO" id="GO:0004888">
    <property type="term" value="F:transmembrane signaling receptor activity"/>
    <property type="evidence" value="ECO:0007669"/>
    <property type="project" value="InterPro"/>
</dbReference>
<dbReference type="PROSITE" id="PS00236">
    <property type="entry name" value="NEUROTR_ION_CHANNEL"/>
    <property type="match status" value="1"/>
</dbReference>
<evidence type="ECO:0000256" key="1">
    <source>
        <dbReference type="ARBA" id="ARBA00010180"/>
    </source>
</evidence>
<evidence type="ECO:0000259" key="23">
    <source>
        <dbReference type="Pfam" id="PF02932"/>
    </source>
</evidence>
<organism evidence="24">
    <name type="scientific">Carausius morosus</name>
    <name type="common">Indian stick insect</name>
    <name type="synonym">Dixippus morosus</name>
    <dbReference type="NCBI Taxonomy" id="7022"/>
    <lineage>
        <taxon>Eukaryota</taxon>
        <taxon>Metazoa</taxon>
        <taxon>Ecdysozoa</taxon>
        <taxon>Arthropoda</taxon>
        <taxon>Hexapoda</taxon>
        <taxon>Insecta</taxon>
        <taxon>Pterygota</taxon>
        <taxon>Neoptera</taxon>
        <taxon>Polyneoptera</taxon>
        <taxon>Phasmatodea</taxon>
        <taxon>Verophasmatodea</taxon>
        <taxon>Anareolatae</taxon>
        <taxon>Lonchodidae</taxon>
        <taxon>Lonchodinae</taxon>
        <taxon>Carausius</taxon>
    </lineage>
</organism>
<evidence type="ECO:0000256" key="17">
    <source>
        <dbReference type="ARBA" id="ARBA00023303"/>
    </source>
</evidence>
<evidence type="ECO:0000256" key="10">
    <source>
        <dbReference type="ARBA" id="ARBA00023157"/>
    </source>
</evidence>
<evidence type="ECO:0000256" key="18">
    <source>
        <dbReference type="ARBA" id="ARBA00034104"/>
    </source>
</evidence>
<dbReference type="FunFam" id="2.70.170.10:FF:000021">
    <property type="entry name" value="Gamma-aminobutyric acid receptor isoform 3b"/>
    <property type="match status" value="1"/>
</dbReference>
<feature type="transmembrane region" description="Helical" evidence="20">
    <location>
        <begin position="320"/>
        <end position="342"/>
    </location>
</feature>
<comment type="subcellular location">
    <subcellularLocation>
        <location evidence="18">Postsynaptic cell membrane</location>
        <topology evidence="18">Multi-pass membrane protein</topology>
    </subcellularLocation>
</comment>
<dbReference type="GO" id="GO:0034707">
    <property type="term" value="C:chloride channel complex"/>
    <property type="evidence" value="ECO:0007669"/>
    <property type="project" value="UniProtKB-KW"/>
</dbReference>
<dbReference type="GO" id="GO:0005230">
    <property type="term" value="F:extracellular ligand-gated monoatomic ion channel activity"/>
    <property type="evidence" value="ECO:0007669"/>
    <property type="project" value="InterPro"/>
</dbReference>
<dbReference type="CDD" id="cd19049">
    <property type="entry name" value="LGIC_TM_anion"/>
    <property type="match status" value="1"/>
</dbReference>
<evidence type="ECO:0000256" key="8">
    <source>
        <dbReference type="ARBA" id="ARBA00023065"/>
    </source>
</evidence>
<evidence type="ECO:0000256" key="9">
    <source>
        <dbReference type="ARBA" id="ARBA00023136"/>
    </source>
</evidence>
<dbReference type="InterPro" id="IPR006202">
    <property type="entry name" value="Neur_chan_lig-bd"/>
</dbReference>
<dbReference type="SUPFAM" id="SSF63712">
    <property type="entry name" value="Nicotinic receptor ligand binding domain-like"/>
    <property type="match status" value="1"/>
</dbReference>
<keyword evidence="13" id="KW-0325">Glycoprotein</keyword>
<keyword evidence="14" id="KW-0868">Chloride</keyword>
<comment type="similarity">
    <text evidence="1">Belongs to the ligand-gated ion channel (TC 1.A.9) family. Gamma-aminobutyric acid receptor (TC 1.A.9.5) subfamily.</text>
</comment>
<dbReference type="Pfam" id="PF02932">
    <property type="entry name" value="Neur_chan_memb"/>
    <property type="match status" value="1"/>
</dbReference>
<keyword evidence="6 20" id="KW-1133">Transmembrane helix</keyword>
<protein>
    <recommendedName>
        <fullName evidence="19">Gamma-aminobutyric acid receptor subunit beta</fullName>
    </recommendedName>
</protein>
<feature type="domain" description="Neurotransmitter-gated ion-channel transmembrane" evidence="23">
    <location>
        <begin position="262"/>
        <end position="344"/>
    </location>
</feature>
<name>A0A891XIC9_CARMO</name>
<proteinExistence type="evidence at transcript level"/>
<keyword evidence="12" id="KW-0869">Chloride channel</keyword>
<keyword evidence="16" id="KW-1071">Ligand-gated ion channel</keyword>
<keyword evidence="4 20" id="KW-0812">Transmembrane</keyword>
<dbReference type="PRINTS" id="PR00253">
    <property type="entry name" value="GABAARECEPTR"/>
</dbReference>
<evidence type="ECO:0000256" key="4">
    <source>
        <dbReference type="ARBA" id="ARBA00022692"/>
    </source>
</evidence>
<feature type="region of interest" description="Disordered" evidence="21">
    <location>
        <begin position="430"/>
        <end position="468"/>
    </location>
</feature>
<evidence type="ECO:0000256" key="20">
    <source>
        <dbReference type="RuleBase" id="RU000687"/>
    </source>
</evidence>
<dbReference type="Gene3D" id="1.20.58.390">
    <property type="entry name" value="Neurotransmitter-gated ion-channel transmembrane domain"/>
    <property type="match status" value="1"/>
</dbReference>
<comment type="caution">
    <text evidence="20">Lacks conserved residue(s) required for the propagation of feature annotation.</text>
</comment>
<dbReference type="GO" id="GO:0099095">
    <property type="term" value="F:ligand-gated monoatomic anion channel activity"/>
    <property type="evidence" value="ECO:0007669"/>
    <property type="project" value="UniProtKB-ARBA"/>
</dbReference>
<evidence type="ECO:0000256" key="16">
    <source>
        <dbReference type="ARBA" id="ARBA00023286"/>
    </source>
</evidence>